<evidence type="ECO:0000256" key="1">
    <source>
        <dbReference type="SAM" id="Coils"/>
    </source>
</evidence>
<evidence type="ECO:0000313" key="3">
    <source>
        <dbReference type="Proteomes" id="UP000092382"/>
    </source>
</evidence>
<proteinExistence type="predicted"/>
<accession>A0A1B7VYN8</accession>
<comment type="caution">
    <text evidence="2">The sequence shown here is derived from an EMBL/GenBank/DDBJ whole genome shotgun (WGS) entry which is preliminary data.</text>
</comment>
<dbReference type="Proteomes" id="UP000092382">
    <property type="component" value="Unassembled WGS sequence"/>
</dbReference>
<feature type="coiled-coil region" evidence="1">
    <location>
        <begin position="41"/>
        <end position="95"/>
    </location>
</feature>
<keyword evidence="1" id="KW-0175">Coiled coil</keyword>
<reference evidence="2 3" key="1">
    <citation type="submission" date="2015-09" db="EMBL/GenBank/DDBJ databases">
        <title>Whole genome shotgun sequence assembly of Aphanizomenon flos-aquae UKL13.</title>
        <authorList>
            <person name="Driscoll C."/>
        </authorList>
    </citation>
    <scope>NUCLEOTIDE SEQUENCE [LARGE SCALE GENOMIC DNA]</scope>
    <source>
        <strain evidence="2">MDT13</strain>
    </source>
</reference>
<dbReference type="EMBL" id="LJOY01000016">
    <property type="protein sequence ID" value="OBQ26085.1"/>
    <property type="molecule type" value="Genomic_DNA"/>
</dbReference>
<dbReference type="PATRIC" id="fig|1710894.3.peg.2926"/>
<organism evidence="2 3">
    <name type="scientific">Aphanizomenon flos-aquae LD13</name>
    <dbReference type="NCBI Taxonomy" id="1710894"/>
    <lineage>
        <taxon>Bacteria</taxon>
        <taxon>Bacillati</taxon>
        <taxon>Cyanobacteriota</taxon>
        <taxon>Cyanophyceae</taxon>
        <taxon>Nostocales</taxon>
        <taxon>Aphanizomenonaceae</taxon>
        <taxon>Aphanizomenon</taxon>
    </lineage>
</organism>
<dbReference type="STRING" id="1803587.GCA_001593825_02663"/>
<name>A0A1B7VYN8_APHFL</name>
<protein>
    <submittedName>
        <fullName evidence="2">Cyclic nucleotide-binding protein</fullName>
    </submittedName>
</protein>
<dbReference type="Pfam" id="PF14559">
    <property type="entry name" value="TPR_19"/>
    <property type="match status" value="1"/>
</dbReference>
<evidence type="ECO:0000313" key="2">
    <source>
        <dbReference type="EMBL" id="OBQ26085.1"/>
    </source>
</evidence>
<dbReference type="AlphaFoldDB" id="A0A1B7VYN8"/>
<gene>
    <name evidence="2" type="ORF">AN481_06895</name>
</gene>
<sequence length="367" mass="42466">MLDQVIAAFEQKDYRTAAKLLRPLLIESPENHWLQLYYGKLKEVSNQLEESEKIYLQLLQLATHNKIISQARKGLQRLEEVKQELKQKALAKATATPDNNELGMLILEPIDNELKAIAARNFAQIMQVDAYTARVTLPSQNWRVYRIGKVGELAFYGTQLQQVGIPCFWIKILQIQEIQVFQVKYLSIDKSQIKVTYQNEENQTSAMTLDLSEINTRVLGLLPIFEEVVDIDVRGKLERKTKTQDYAQFCDLHLSKGGIILRIYDQTYEFQQGLENSPQANHNTIRINWNNLMSWIDKKLPEVKVWSDFKPFAQTVIDQTETLNQIPSYINIFRKEKSYWDAAFHLYSGIILTKNAALETPQADNPN</sequence>